<dbReference type="RefSeq" id="WP_161989190.1">
    <property type="nucleotide sequence ID" value="NZ_JBKTAK010000011.1"/>
</dbReference>
<evidence type="ECO:0000313" key="2">
    <source>
        <dbReference type="Proteomes" id="UP000323567"/>
    </source>
</evidence>
<gene>
    <name evidence="1" type="ORF">F2Y13_13315</name>
</gene>
<name>A0A5B3FYX6_9BACT</name>
<accession>A0A5B3FYX6</accession>
<dbReference type="Proteomes" id="UP000323567">
    <property type="component" value="Unassembled WGS sequence"/>
</dbReference>
<proteinExistence type="predicted"/>
<organism evidence="1 2">
    <name type="scientific">Alistipes shahii</name>
    <dbReference type="NCBI Taxonomy" id="328814"/>
    <lineage>
        <taxon>Bacteria</taxon>
        <taxon>Pseudomonadati</taxon>
        <taxon>Bacteroidota</taxon>
        <taxon>Bacteroidia</taxon>
        <taxon>Bacteroidales</taxon>
        <taxon>Rikenellaceae</taxon>
        <taxon>Alistipes</taxon>
    </lineage>
</organism>
<reference evidence="1 2" key="1">
    <citation type="journal article" date="2019" name="Nat. Med.">
        <title>A library of human gut bacterial isolates paired with longitudinal multiomics data enables mechanistic microbiome research.</title>
        <authorList>
            <person name="Poyet M."/>
            <person name="Groussin M."/>
            <person name="Gibbons S.M."/>
            <person name="Avila-Pacheco J."/>
            <person name="Jiang X."/>
            <person name="Kearney S.M."/>
            <person name="Perrotta A.R."/>
            <person name="Berdy B."/>
            <person name="Zhao S."/>
            <person name="Lieberman T.D."/>
            <person name="Swanson P.K."/>
            <person name="Smith M."/>
            <person name="Roesemann S."/>
            <person name="Alexander J.E."/>
            <person name="Rich S.A."/>
            <person name="Livny J."/>
            <person name="Vlamakis H."/>
            <person name="Clish C."/>
            <person name="Bullock K."/>
            <person name="Deik A."/>
            <person name="Scott J."/>
            <person name="Pierce K.A."/>
            <person name="Xavier R.J."/>
            <person name="Alm E.J."/>
        </authorList>
    </citation>
    <scope>NUCLEOTIDE SEQUENCE [LARGE SCALE GENOMIC DNA]</scope>
    <source>
        <strain evidence="1 2">BIOML-A2</strain>
    </source>
</reference>
<evidence type="ECO:0000313" key="1">
    <source>
        <dbReference type="EMBL" id="KAA2366487.1"/>
    </source>
</evidence>
<comment type="caution">
    <text evidence="1">The sequence shown here is derived from an EMBL/GenBank/DDBJ whole genome shotgun (WGS) entry which is preliminary data.</text>
</comment>
<dbReference type="EMBL" id="VVXK01000025">
    <property type="protein sequence ID" value="KAA2366487.1"/>
    <property type="molecule type" value="Genomic_DNA"/>
</dbReference>
<dbReference type="AlphaFoldDB" id="A0A5B3FYX6"/>
<sequence length="127" mass="14088">MDIIKLNELASACMADPELFQFAVDAKTWMQETIVDRYISMDEAFAIAQNRVPDSVIDKAVCVACDYMLDAPQTELHRYAIALSAGNILKQFGKPYYATGAGIGEILGKMDEMDGGLEIQQEENIIF</sequence>
<protein>
    <submittedName>
        <fullName evidence="1">Uncharacterized protein</fullName>
    </submittedName>
</protein>